<gene>
    <name evidence="13" type="ORF">NT6N_11810</name>
</gene>
<dbReference type="InterPro" id="IPR038081">
    <property type="entry name" value="CalX-like_sf"/>
</dbReference>
<evidence type="ECO:0000256" key="2">
    <source>
        <dbReference type="ARBA" id="ARBA00022723"/>
    </source>
</evidence>
<dbReference type="GO" id="GO:0004222">
    <property type="term" value="F:metalloendopeptidase activity"/>
    <property type="evidence" value="ECO:0007669"/>
    <property type="project" value="InterPro"/>
</dbReference>
<dbReference type="Gene3D" id="2.60.120.260">
    <property type="entry name" value="Galactose-binding domain-like"/>
    <property type="match status" value="1"/>
</dbReference>
<feature type="domain" description="Peptidase M10 metallopeptidase" evidence="10">
    <location>
        <begin position="253"/>
        <end position="393"/>
    </location>
</feature>
<feature type="domain" description="Calx-beta" evidence="11">
    <location>
        <begin position="876"/>
        <end position="950"/>
    </location>
</feature>
<dbReference type="InterPro" id="IPR011635">
    <property type="entry name" value="CARDB"/>
</dbReference>
<dbReference type="PANTHER" id="PTHR10201">
    <property type="entry name" value="MATRIX METALLOPROTEINASE"/>
    <property type="match status" value="1"/>
</dbReference>
<evidence type="ECO:0000256" key="9">
    <source>
        <dbReference type="SAM" id="SignalP"/>
    </source>
</evidence>
<sequence length="1079" mass="115063">MKTLCISSAVATLAAAVWIVTSSDKLDPAPTGHRPASASVRPSQTPKAANSIGDLPRATHHNGKAACSHDHAQDVKVDLLIADQNSKSWPEVVVRHLENNHPISQRGLKHLTRSISYTEFEQLDEEQIDRLILYADFAQQAKTRALPNLCWAPDTQPVVQSVFEKVRFLAIAENSESEPQTALRGVDRWSSTATDGNTGSEGTPVTITWSFVPDGTTIPGQSNTTGTSNLIAKLNSTYGTSPTGDYEDAPWFELFETAFNYWADVTGNTYVYEPNDDGAQVRNFNSIVSRGILGVRGDVRIGGMRIDGNSNTLAFNYYPDVGDMVIDTDDSSNFTNSNTTKRRFRNVIAHEHGHGLGMAHVCPINRTKLMEPTVTTSYSGVQFDDILTGHGLYGDAMERGTNSKHNDTTATARQLGTVNESYQADQLSISYTGDVDVYKFNVGSGKRLNLRVTPTAQNEYLEGEQVGSSCSSGTLFDPRIRQNLAVRILASDGTTVLATANTAAIGAGEKIDNLLLSQVGEDYFIEVTGGGENNSANNNAQIYSLSLDMSPATTLTGSNYQLTQEGCAPANQASDPGETVTAQITVTNTGATTISNPMVTISGSSNFTSLDDSTKTLSSLAVGASTTVSFQFKIDGACGSSEMLDFVLDTGAGTSTFSQSVILGSVAAVLDEDFESSASLPSEFTADGGSTSQWTVSSSSPIRGSRSVFSVGSNSNTAFLVTPELFVNGPEPVITFRHLYDFENTYDGGSLQIQIENGAWQEWTAAGGSFNANGYNGTVSGGGAWTNDSGQAVVTSAALPEAAKGKNIRIRWRAFYDSSVLSNGWKIDDINLLSVECCEGNVPILSVITSDAFAQEINVSNQGEFTITASSPPATDLQVAYTLSGSATAGVDYQSLTGTATIAAGQQLTTIPVTAIRDGLAEGDETLTITLTLSGNYAVDTGQASLTIQDLPYDNWRNLFFGDTIANTGETEDFDFDGIDNLIEYALGKDPTVINPQLPTASLQNGGTQLVLSYQEDTTLTDIQYFVEISPTLGDGVSPWTSTGVTLSYGPLVDGKRTVTATANVSGDQQFMRLRVVRN</sequence>
<dbReference type="InterPro" id="IPR003644">
    <property type="entry name" value="Calx_beta"/>
</dbReference>
<dbReference type="AlphaFoldDB" id="A0AAT9FJ87"/>
<dbReference type="GO" id="GO:0006508">
    <property type="term" value="P:proteolysis"/>
    <property type="evidence" value="ECO:0007669"/>
    <property type="project" value="UniProtKB-KW"/>
</dbReference>
<keyword evidence="4" id="KW-0677">Repeat</keyword>
<dbReference type="GO" id="GO:0016020">
    <property type="term" value="C:membrane"/>
    <property type="evidence" value="ECO:0007669"/>
    <property type="project" value="InterPro"/>
</dbReference>
<evidence type="ECO:0000256" key="5">
    <source>
        <dbReference type="ARBA" id="ARBA00022801"/>
    </source>
</evidence>
<dbReference type="InterPro" id="IPR001818">
    <property type="entry name" value="Pept_M10_metallopeptidase"/>
</dbReference>
<evidence type="ECO:0000256" key="4">
    <source>
        <dbReference type="ARBA" id="ARBA00022737"/>
    </source>
</evidence>
<dbReference type="GO" id="GO:0031012">
    <property type="term" value="C:extracellular matrix"/>
    <property type="evidence" value="ECO:0007669"/>
    <property type="project" value="InterPro"/>
</dbReference>
<feature type="domain" description="CARDB" evidence="12">
    <location>
        <begin position="573"/>
        <end position="651"/>
    </location>
</feature>
<dbReference type="InterPro" id="IPR013783">
    <property type="entry name" value="Ig-like_fold"/>
</dbReference>
<feature type="chain" id="PRO_5043456749" description="Calx-beta domain-containing protein" evidence="9">
    <location>
        <begin position="23"/>
        <end position="1079"/>
    </location>
</feature>
<dbReference type="EMBL" id="AP026866">
    <property type="protein sequence ID" value="BDS06141.1"/>
    <property type="molecule type" value="Genomic_DNA"/>
</dbReference>
<dbReference type="Pfam" id="PF00413">
    <property type="entry name" value="Peptidase_M10"/>
    <property type="match status" value="1"/>
</dbReference>
<dbReference type="Gene3D" id="2.60.120.380">
    <property type="match status" value="1"/>
</dbReference>
<feature type="signal peptide" evidence="9">
    <location>
        <begin position="1"/>
        <end position="22"/>
    </location>
</feature>
<keyword evidence="1" id="KW-0645">Protease</keyword>
<organism evidence="13">
    <name type="scientific">Oceaniferula spumae</name>
    <dbReference type="NCBI Taxonomy" id="2979115"/>
    <lineage>
        <taxon>Bacteria</taxon>
        <taxon>Pseudomonadati</taxon>
        <taxon>Verrucomicrobiota</taxon>
        <taxon>Verrucomicrobiia</taxon>
        <taxon>Verrucomicrobiales</taxon>
        <taxon>Verrucomicrobiaceae</taxon>
        <taxon>Oceaniferula</taxon>
    </lineage>
</organism>
<keyword evidence="6" id="KW-0862">Zinc</keyword>
<dbReference type="Gene3D" id="2.60.40.10">
    <property type="entry name" value="Immunoglobulins"/>
    <property type="match status" value="1"/>
</dbReference>
<proteinExistence type="predicted"/>
<evidence type="ECO:0000256" key="1">
    <source>
        <dbReference type="ARBA" id="ARBA00022670"/>
    </source>
</evidence>
<accession>A0AAT9FJ87</accession>
<dbReference type="SUPFAM" id="SSF89260">
    <property type="entry name" value="Collagen-binding domain"/>
    <property type="match status" value="1"/>
</dbReference>
<keyword evidence="2" id="KW-0479">Metal-binding</keyword>
<evidence type="ECO:0000259" key="11">
    <source>
        <dbReference type="Pfam" id="PF03160"/>
    </source>
</evidence>
<name>A0AAT9FJ87_9BACT</name>
<dbReference type="Pfam" id="PF07705">
    <property type="entry name" value="CARDB"/>
    <property type="match status" value="1"/>
</dbReference>
<dbReference type="InterPro" id="IPR024079">
    <property type="entry name" value="MetalloPept_cat_dom_sf"/>
</dbReference>
<protein>
    <recommendedName>
        <fullName evidence="14">Calx-beta domain-containing protein</fullName>
    </recommendedName>
</protein>
<dbReference type="Gene3D" id="2.60.40.2030">
    <property type="match status" value="1"/>
</dbReference>
<evidence type="ECO:0000259" key="10">
    <source>
        <dbReference type="Pfam" id="PF00413"/>
    </source>
</evidence>
<keyword evidence="7" id="KW-0106">Calcium</keyword>
<dbReference type="GO" id="GO:0008270">
    <property type="term" value="F:zinc ion binding"/>
    <property type="evidence" value="ECO:0007669"/>
    <property type="project" value="InterPro"/>
</dbReference>
<evidence type="ECO:0000256" key="3">
    <source>
        <dbReference type="ARBA" id="ARBA00022729"/>
    </source>
</evidence>
<evidence type="ECO:0000313" key="13">
    <source>
        <dbReference type="EMBL" id="BDS06141.1"/>
    </source>
</evidence>
<keyword evidence="5" id="KW-0378">Hydrolase</keyword>
<evidence type="ECO:0000256" key="7">
    <source>
        <dbReference type="ARBA" id="ARBA00022837"/>
    </source>
</evidence>
<dbReference type="SUPFAM" id="SSF55486">
    <property type="entry name" value="Metalloproteases ('zincins'), catalytic domain"/>
    <property type="match status" value="1"/>
</dbReference>
<evidence type="ECO:0008006" key="14">
    <source>
        <dbReference type="Google" id="ProtNLM"/>
    </source>
</evidence>
<feature type="region of interest" description="Disordered" evidence="8">
    <location>
        <begin position="24"/>
        <end position="64"/>
    </location>
</feature>
<dbReference type="KEGG" id="osu:NT6N_11810"/>
<evidence type="ECO:0000256" key="6">
    <source>
        <dbReference type="ARBA" id="ARBA00022833"/>
    </source>
</evidence>
<evidence type="ECO:0000256" key="8">
    <source>
        <dbReference type="SAM" id="MobiDB-lite"/>
    </source>
</evidence>
<dbReference type="Gene3D" id="3.40.390.10">
    <property type="entry name" value="Collagenase (Catalytic Domain)"/>
    <property type="match status" value="1"/>
</dbReference>
<evidence type="ECO:0000259" key="12">
    <source>
        <dbReference type="Pfam" id="PF07705"/>
    </source>
</evidence>
<reference evidence="13" key="1">
    <citation type="submission" date="2024-07" db="EMBL/GenBank/DDBJ databases">
        <title>Complete genome sequence of Verrucomicrobiaceae bacterium NT6N.</title>
        <authorList>
            <person name="Huang C."/>
            <person name="Takami H."/>
            <person name="Hamasaki K."/>
        </authorList>
    </citation>
    <scope>NUCLEOTIDE SEQUENCE</scope>
    <source>
        <strain evidence="13">NT6N</strain>
    </source>
</reference>
<dbReference type="GO" id="GO:0007154">
    <property type="term" value="P:cell communication"/>
    <property type="evidence" value="ECO:0007669"/>
    <property type="project" value="InterPro"/>
</dbReference>
<dbReference type="Pfam" id="PF03160">
    <property type="entry name" value="Calx-beta"/>
    <property type="match status" value="1"/>
</dbReference>
<dbReference type="SUPFAM" id="SSF141072">
    <property type="entry name" value="CalX-like"/>
    <property type="match status" value="1"/>
</dbReference>
<keyword evidence="3 9" id="KW-0732">Signal</keyword>